<dbReference type="Proteomes" id="UP000237865">
    <property type="component" value="Unassembled WGS sequence"/>
</dbReference>
<evidence type="ECO:0000313" key="2">
    <source>
        <dbReference type="EMBL" id="PPE04091.1"/>
    </source>
</evidence>
<keyword evidence="3" id="KW-1185">Reference proteome</keyword>
<feature type="signal peptide" evidence="1">
    <location>
        <begin position="1"/>
        <end position="21"/>
    </location>
</feature>
<dbReference type="EMBL" id="PHNE01000006">
    <property type="protein sequence ID" value="PPE04091.1"/>
    <property type="molecule type" value="Genomic_DNA"/>
</dbReference>
<evidence type="ECO:0000256" key="1">
    <source>
        <dbReference type="SAM" id="SignalP"/>
    </source>
</evidence>
<proteinExistence type="predicted"/>
<protein>
    <recommendedName>
        <fullName evidence="4">Lipoprotein</fullName>
    </recommendedName>
</protein>
<dbReference type="RefSeq" id="WP_028127116.1">
    <property type="nucleotide sequence ID" value="NZ_PHNE01000006.1"/>
</dbReference>
<feature type="chain" id="PRO_5015654370" description="Lipoprotein" evidence="1">
    <location>
        <begin position="22"/>
        <end position="133"/>
    </location>
</feature>
<evidence type="ECO:0000313" key="3">
    <source>
        <dbReference type="Proteomes" id="UP000237865"/>
    </source>
</evidence>
<organism evidence="2 3">
    <name type="scientific">Williamsoniiplasma lucivorax</name>
    <dbReference type="NCBI Taxonomy" id="209274"/>
    <lineage>
        <taxon>Bacteria</taxon>
        <taxon>Bacillati</taxon>
        <taxon>Mycoplasmatota</taxon>
        <taxon>Mollicutes</taxon>
        <taxon>Entomoplasmatales</taxon>
        <taxon>Williamsoniiplasma</taxon>
    </lineage>
</organism>
<keyword evidence="1" id="KW-0732">Signal</keyword>
<dbReference type="AlphaFoldDB" id="A0A2S5R9T6"/>
<name>A0A2S5R9T6_9MOLU</name>
<sequence>MKKLLTLLGSVGMMTAITTTAITVVSCTKDHHKEKTQLNKIIKITALKSKANLDGTVPSKGGLGQEVEPGVLIQAIIDTNADFTNRDGHLDAQDIHMTPGAEHTGWSGTAIVHGVGDYEGTVTVSFTLHYQPE</sequence>
<gene>
    <name evidence="2" type="ORF">ELUCI_v1c08710</name>
</gene>
<dbReference type="PROSITE" id="PS51257">
    <property type="entry name" value="PROKAR_LIPOPROTEIN"/>
    <property type="match status" value="1"/>
</dbReference>
<reference evidence="2 3" key="1">
    <citation type="submission" date="2017-11" db="EMBL/GenBank/DDBJ databases">
        <title>Genome sequence of Entomoplasma lucivorax PIPN-2 (ATCC 49196).</title>
        <authorList>
            <person name="Lo W.-S."/>
            <person name="Gasparich G.E."/>
            <person name="Kuo C.-H."/>
        </authorList>
    </citation>
    <scope>NUCLEOTIDE SEQUENCE [LARGE SCALE GENOMIC DNA]</scope>
    <source>
        <strain evidence="2 3">PIPN-2</strain>
    </source>
</reference>
<accession>A0A2S5R9T6</accession>
<evidence type="ECO:0008006" key="4">
    <source>
        <dbReference type="Google" id="ProtNLM"/>
    </source>
</evidence>
<comment type="caution">
    <text evidence="2">The sequence shown here is derived from an EMBL/GenBank/DDBJ whole genome shotgun (WGS) entry which is preliminary data.</text>
</comment>